<dbReference type="Pfam" id="PF01107">
    <property type="entry name" value="MP"/>
    <property type="match status" value="1"/>
</dbReference>
<keyword evidence="1" id="KW-0175">Coiled coil</keyword>
<dbReference type="InterPro" id="IPR028919">
    <property type="entry name" value="Viral_movement"/>
</dbReference>
<evidence type="ECO:0000313" key="2">
    <source>
        <dbReference type="EMBL" id="KAL0293356.1"/>
    </source>
</evidence>
<comment type="caution">
    <text evidence="2">The sequence shown here is derived from an EMBL/GenBank/DDBJ whole genome shotgun (WGS) entry which is preliminary data.</text>
</comment>
<reference evidence="2" key="1">
    <citation type="submission" date="2020-06" db="EMBL/GenBank/DDBJ databases">
        <authorList>
            <person name="Li T."/>
            <person name="Hu X."/>
            <person name="Zhang T."/>
            <person name="Song X."/>
            <person name="Zhang H."/>
            <person name="Dai N."/>
            <person name="Sheng W."/>
            <person name="Hou X."/>
            <person name="Wei L."/>
        </authorList>
    </citation>
    <scope>NUCLEOTIDE SEQUENCE</scope>
    <source>
        <strain evidence="2">G02</strain>
        <tissue evidence="2">Leaf</tissue>
    </source>
</reference>
<organism evidence="2">
    <name type="scientific">Sesamum radiatum</name>
    <name type="common">Black benniseed</name>
    <dbReference type="NCBI Taxonomy" id="300843"/>
    <lineage>
        <taxon>Eukaryota</taxon>
        <taxon>Viridiplantae</taxon>
        <taxon>Streptophyta</taxon>
        <taxon>Embryophyta</taxon>
        <taxon>Tracheophyta</taxon>
        <taxon>Spermatophyta</taxon>
        <taxon>Magnoliopsida</taxon>
        <taxon>eudicotyledons</taxon>
        <taxon>Gunneridae</taxon>
        <taxon>Pentapetalae</taxon>
        <taxon>asterids</taxon>
        <taxon>lamiids</taxon>
        <taxon>Lamiales</taxon>
        <taxon>Pedaliaceae</taxon>
        <taxon>Sesamum</taxon>
    </lineage>
</organism>
<reference evidence="2" key="2">
    <citation type="journal article" date="2024" name="Plant">
        <title>Genomic evolution and insights into agronomic trait innovations of Sesamum species.</title>
        <authorList>
            <person name="Miao H."/>
            <person name="Wang L."/>
            <person name="Qu L."/>
            <person name="Liu H."/>
            <person name="Sun Y."/>
            <person name="Le M."/>
            <person name="Wang Q."/>
            <person name="Wei S."/>
            <person name="Zheng Y."/>
            <person name="Lin W."/>
            <person name="Duan Y."/>
            <person name="Cao H."/>
            <person name="Xiong S."/>
            <person name="Wang X."/>
            <person name="Wei L."/>
            <person name="Li C."/>
            <person name="Ma Q."/>
            <person name="Ju M."/>
            <person name="Zhao R."/>
            <person name="Li G."/>
            <person name="Mu C."/>
            <person name="Tian Q."/>
            <person name="Mei H."/>
            <person name="Zhang T."/>
            <person name="Gao T."/>
            <person name="Zhang H."/>
        </authorList>
    </citation>
    <scope>NUCLEOTIDE SEQUENCE</scope>
    <source>
        <strain evidence="2">G02</strain>
    </source>
</reference>
<sequence length="440" mass="51876">MDLQPNQSNYNEGDRLQTSKSLSRFFFRMTVSNKTMERIMHQDSNPNLYNGFRIGGIGRVLNQIGLNRRKHHIIYKVSSGEFAIPIELIENVMEMQLIPKEEIHEELSKLREEVVVTMKWIHIGAIEVVIKGTFKEGIDSKIHLSIMDRRINNLRDGCLGTMIGNLYAEKLIFDIHPRIAYNLADQDFSRVLTLHQDFKRKYLMKEGNRPYSITYRIAYALSNTHQSDLCIRKEYIEIPRIFKKFTKVTTPDPIRIPRIGGVDIVIKDHPVLERTLSIRTEFSSRMSFSEDRITCYRGKEKELIKIFTPQEIRDQEFARQHELIDSDSFYKESEEEIKTFKEALQKMKSLDISEESKISLENVKRLIQRNFNENPLAWWDKNKIEAIVKVKEECKYEYVRYKPIQMNMEDKKDMQTIIKSISILDSSNLESLLTVALFFW</sequence>
<proteinExistence type="predicted"/>
<protein>
    <submittedName>
        <fullName evidence="2">Movement protein</fullName>
    </submittedName>
</protein>
<evidence type="ECO:0000256" key="1">
    <source>
        <dbReference type="ARBA" id="ARBA00023054"/>
    </source>
</evidence>
<dbReference type="PANTHER" id="PTHR47599">
    <property type="entry name" value="CELL-TO-CELL MOVEMENT PROTEIN"/>
    <property type="match status" value="1"/>
</dbReference>
<dbReference type="InterPro" id="IPR051596">
    <property type="entry name" value="Caulimoviridae_Movement"/>
</dbReference>
<gene>
    <name evidence="2" type="ORF">Sradi_6941300</name>
</gene>
<accession>A0AAW2JFE4</accession>
<dbReference type="EMBL" id="JACGWJ010000321">
    <property type="protein sequence ID" value="KAL0293356.1"/>
    <property type="molecule type" value="Genomic_DNA"/>
</dbReference>
<dbReference type="AlphaFoldDB" id="A0AAW2JFE4"/>
<name>A0AAW2JFE4_SESRA</name>
<dbReference type="PANTHER" id="PTHR47599:SF3">
    <property type="entry name" value="CELL-TO-CELL MOVEMENT PROTEIN"/>
    <property type="match status" value="1"/>
</dbReference>